<reference evidence="15 16" key="1">
    <citation type="journal article" date="2019" name="Sci. Rep.">
        <title>Sulfobacillus thermotolerans: new insights into resistance and metabolic capacities of acidophilic chemolithotrophs.</title>
        <authorList>
            <person name="Panyushkina A.E."/>
            <person name="Babenko V.V."/>
            <person name="Nikitina A.S."/>
            <person name="Selezneva O.V."/>
            <person name="Tsaplina I.A."/>
            <person name="Letarova M.A."/>
            <person name="Kostryukova E.S."/>
            <person name="Letarov A.V."/>
        </authorList>
    </citation>
    <scope>NUCLEOTIDE SEQUENCE [LARGE SCALE GENOMIC DNA]</scope>
    <source>
        <strain evidence="15 16">Kr1</strain>
    </source>
</reference>
<dbReference type="Proteomes" id="UP000325292">
    <property type="component" value="Chromosome"/>
</dbReference>
<comment type="catalytic activity">
    <reaction evidence="11 12">
        <text>2-formamido-N(1)-(5-O-phospho-beta-D-ribosyl)acetamidine + ATP = 5-amino-1-(5-phospho-beta-D-ribosyl)imidazole + ADP + phosphate + H(+)</text>
        <dbReference type="Rhea" id="RHEA:23032"/>
        <dbReference type="ChEBI" id="CHEBI:15378"/>
        <dbReference type="ChEBI" id="CHEBI:30616"/>
        <dbReference type="ChEBI" id="CHEBI:43474"/>
        <dbReference type="ChEBI" id="CHEBI:137981"/>
        <dbReference type="ChEBI" id="CHEBI:147287"/>
        <dbReference type="ChEBI" id="CHEBI:456216"/>
        <dbReference type="EC" id="6.3.3.1"/>
    </reaction>
</comment>
<evidence type="ECO:0000256" key="6">
    <source>
        <dbReference type="ARBA" id="ARBA00022741"/>
    </source>
</evidence>
<dbReference type="EMBL" id="CP019454">
    <property type="protein sequence ID" value="AUW94017.1"/>
    <property type="molecule type" value="Genomic_DNA"/>
</dbReference>
<comment type="similarity">
    <text evidence="2 12">Belongs to the AIR synthase family.</text>
</comment>
<comment type="subcellular location">
    <subcellularLocation>
        <location evidence="12">Cytoplasm</location>
    </subcellularLocation>
</comment>
<dbReference type="NCBIfam" id="TIGR00878">
    <property type="entry name" value="purM"/>
    <property type="match status" value="1"/>
</dbReference>
<dbReference type="Pfam" id="PF02769">
    <property type="entry name" value="AIRS_C"/>
    <property type="match status" value="1"/>
</dbReference>
<evidence type="ECO:0000259" key="13">
    <source>
        <dbReference type="Pfam" id="PF00586"/>
    </source>
</evidence>
<keyword evidence="7 12" id="KW-0067">ATP-binding</keyword>
<dbReference type="InterPro" id="IPR016188">
    <property type="entry name" value="PurM-like_N"/>
</dbReference>
<keyword evidence="12" id="KW-0963">Cytoplasm</keyword>
<evidence type="ECO:0000256" key="4">
    <source>
        <dbReference type="ARBA" id="ARBA00020367"/>
    </source>
</evidence>
<dbReference type="CDD" id="cd02196">
    <property type="entry name" value="PurM"/>
    <property type="match status" value="1"/>
</dbReference>
<proteinExistence type="inferred from homology"/>
<name>A0ABM6RRT5_9FIRM</name>
<dbReference type="InterPro" id="IPR010918">
    <property type="entry name" value="PurM-like_C_dom"/>
</dbReference>
<evidence type="ECO:0000256" key="11">
    <source>
        <dbReference type="ARBA" id="ARBA00049057"/>
    </source>
</evidence>
<dbReference type="InterPro" id="IPR036676">
    <property type="entry name" value="PurM-like_C_sf"/>
</dbReference>
<evidence type="ECO:0000256" key="3">
    <source>
        <dbReference type="ARBA" id="ARBA00013047"/>
    </source>
</evidence>
<dbReference type="InterPro" id="IPR036921">
    <property type="entry name" value="PurM-like_N_sf"/>
</dbReference>
<gene>
    <name evidence="12" type="primary">purM</name>
    <name evidence="15" type="ORF">BXT84_08685</name>
</gene>
<evidence type="ECO:0000256" key="12">
    <source>
        <dbReference type="HAMAP-Rule" id="MF_00741"/>
    </source>
</evidence>
<dbReference type="Pfam" id="PF00586">
    <property type="entry name" value="AIRS"/>
    <property type="match status" value="1"/>
</dbReference>
<feature type="domain" description="PurM-like C-terminal" evidence="14">
    <location>
        <begin position="171"/>
        <end position="336"/>
    </location>
</feature>
<dbReference type="SUPFAM" id="SSF55326">
    <property type="entry name" value="PurM N-terminal domain-like"/>
    <property type="match status" value="1"/>
</dbReference>
<evidence type="ECO:0000256" key="2">
    <source>
        <dbReference type="ARBA" id="ARBA00010280"/>
    </source>
</evidence>
<sequence length="339" mass="36204">MPEPKRPMNYRDAGVDIDQGNEAVKKIRPWAEKTQRPEVLAGVGGFAGAFAWNQAGVLLAGADGVGSKLLLAQQLNKLDTIGIDLVAMNVNDILAQGGEPLFFLDYIATHRVIPEEIETVVAGIAQGCLEAGCALLGGETAELPDLYAPGHFDLAGFAVGHQRYVPPALPEPGDVVLGLASSGFHSNGYQLVRRIIADNGVDLNAPLFDDNGVSWGSALLTPTRIYVKAVRALWDHAIVKAMAHITGGGLVDNLPRTLPEGVAAVIRKQSWPILPLMSRVAEMGCMEDQEFYRTFNAGIGFTVVVAPDRVGQAQTILAQHQVASYPIGRITQGQGVVWE</sequence>
<evidence type="ECO:0000256" key="5">
    <source>
        <dbReference type="ARBA" id="ARBA00022598"/>
    </source>
</evidence>
<keyword evidence="5 12" id="KW-0436">Ligase</keyword>
<dbReference type="Gene3D" id="3.30.1330.10">
    <property type="entry name" value="PurM-like, N-terminal domain"/>
    <property type="match status" value="1"/>
</dbReference>
<dbReference type="EC" id="6.3.3.1" evidence="3 12"/>
<feature type="domain" description="PurM-like N-terminal" evidence="13">
    <location>
        <begin position="49"/>
        <end position="160"/>
    </location>
</feature>
<dbReference type="SUPFAM" id="SSF56042">
    <property type="entry name" value="PurM C-terminal domain-like"/>
    <property type="match status" value="1"/>
</dbReference>
<dbReference type="InterPro" id="IPR004733">
    <property type="entry name" value="PurM_cligase"/>
</dbReference>
<evidence type="ECO:0000256" key="8">
    <source>
        <dbReference type="ARBA" id="ARBA00031908"/>
    </source>
</evidence>
<evidence type="ECO:0000313" key="16">
    <source>
        <dbReference type="Proteomes" id="UP000325292"/>
    </source>
</evidence>
<evidence type="ECO:0000256" key="7">
    <source>
        <dbReference type="ARBA" id="ARBA00022840"/>
    </source>
</evidence>
<evidence type="ECO:0000256" key="10">
    <source>
        <dbReference type="ARBA" id="ARBA00033093"/>
    </source>
</evidence>
<dbReference type="Gene3D" id="3.90.650.10">
    <property type="entry name" value="PurM-like C-terminal domain"/>
    <property type="match status" value="1"/>
</dbReference>
<protein>
    <recommendedName>
        <fullName evidence="4 12">Phosphoribosylformylglycinamidine cyclo-ligase</fullName>
        <ecNumber evidence="3 12">6.3.3.1</ecNumber>
    </recommendedName>
    <alternativeName>
        <fullName evidence="9 12">AIR synthase</fullName>
    </alternativeName>
    <alternativeName>
        <fullName evidence="10 12">AIRS</fullName>
    </alternativeName>
    <alternativeName>
        <fullName evidence="8 12">Phosphoribosyl-aminoimidazole synthetase</fullName>
    </alternativeName>
</protein>
<comment type="pathway">
    <text evidence="1 12">Purine metabolism; IMP biosynthesis via de novo pathway; 5-amino-1-(5-phospho-D-ribosyl)imidazole from N(2)-formyl-N(1)-(5-phospho-D-ribosyl)glycinamide: step 2/2.</text>
</comment>
<dbReference type="PANTHER" id="PTHR10520">
    <property type="entry name" value="TRIFUNCTIONAL PURINE BIOSYNTHETIC PROTEIN ADENOSINE-3-RELATED"/>
    <property type="match status" value="1"/>
</dbReference>
<evidence type="ECO:0000256" key="9">
    <source>
        <dbReference type="ARBA" id="ARBA00032931"/>
    </source>
</evidence>
<keyword evidence="6 12" id="KW-0547">Nucleotide-binding</keyword>
<accession>A0ABM6RRT5</accession>
<evidence type="ECO:0000313" key="15">
    <source>
        <dbReference type="EMBL" id="AUW94017.1"/>
    </source>
</evidence>
<keyword evidence="16" id="KW-1185">Reference proteome</keyword>
<evidence type="ECO:0000259" key="14">
    <source>
        <dbReference type="Pfam" id="PF02769"/>
    </source>
</evidence>
<evidence type="ECO:0000256" key="1">
    <source>
        <dbReference type="ARBA" id="ARBA00004686"/>
    </source>
</evidence>
<dbReference type="PANTHER" id="PTHR10520:SF12">
    <property type="entry name" value="TRIFUNCTIONAL PURINE BIOSYNTHETIC PROTEIN ADENOSINE-3"/>
    <property type="match status" value="1"/>
</dbReference>
<organism evidence="15 16">
    <name type="scientific">Sulfobacillus thermotolerans</name>
    <dbReference type="NCBI Taxonomy" id="338644"/>
    <lineage>
        <taxon>Bacteria</taxon>
        <taxon>Bacillati</taxon>
        <taxon>Bacillota</taxon>
        <taxon>Clostridia</taxon>
        <taxon>Eubacteriales</taxon>
        <taxon>Clostridiales Family XVII. Incertae Sedis</taxon>
        <taxon>Sulfobacillus</taxon>
    </lineage>
</organism>
<dbReference type="HAMAP" id="MF_00741">
    <property type="entry name" value="AIRS"/>
    <property type="match status" value="1"/>
</dbReference>
<keyword evidence="12" id="KW-0658">Purine biosynthesis</keyword>